<accession>A0A314XNJ0</accession>
<protein>
    <submittedName>
        <fullName evidence="1">Uncharacterized protein</fullName>
    </submittedName>
</protein>
<dbReference type="InterPro" id="IPR044549">
    <property type="entry name" value="bHLH_AtIBH1-like"/>
</dbReference>
<proteinExistence type="predicted"/>
<dbReference type="EMBL" id="PJQY01002142">
    <property type="protein sequence ID" value="PQP96154.1"/>
    <property type="molecule type" value="Genomic_DNA"/>
</dbReference>
<reference evidence="1 2" key="1">
    <citation type="submission" date="2018-02" db="EMBL/GenBank/DDBJ databases">
        <title>Draft genome of wild Prunus yedoensis var. nudiflora.</title>
        <authorList>
            <person name="Baek S."/>
            <person name="Kim J.-H."/>
            <person name="Choi K."/>
            <person name="Kim G.-B."/>
            <person name="Cho A."/>
            <person name="Jang H."/>
            <person name="Shin C.-H."/>
            <person name="Yu H.-J."/>
            <person name="Mun J.-H."/>
        </authorList>
    </citation>
    <scope>NUCLEOTIDE SEQUENCE [LARGE SCALE GENOMIC DNA]</scope>
    <source>
        <strain evidence="2">cv. Jeju island</strain>
        <tissue evidence="1">Leaf</tissue>
    </source>
</reference>
<dbReference type="AlphaFoldDB" id="A0A314XNJ0"/>
<comment type="caution">
    <text evidence="1">The sequence shown here is derived from an EMBL/GenBank/DDBJ whole genome shotgun (WGS) entry which is preliminary data.</text>
</comment>
<keyword evidence="2" id="KW-1185">Reference proteome</keyword>
<organism evidence="1 2">
    <name type="scientific">Prunus yedoensis var. nudiflora</name>
    <dbReference type="NCBI Taxonomy" id="2094558"/>
    <lineage>
        <taxon>Eukaryota</taxon>
        <taxon>Viridiplantae</taxon>
        <taxon>Streptophyta</taxon>
        <taxon>Embryophyta</taxon>
        <taxon>Tracheophyta</taxon>
        <taxon>Spermatophyta</taxon>
        <taxon>Magnoliopsida</taxon>
        <taxon>eudicotyledons</taxon>
        <taxon>Gunneridae</taxon>
        <taxon>Pentapetalae</taxon>
        <taxon>rosids</taxon>
        <taxon>fabids</taxon>
        <taxon>Rosales</taxon>
        <taxon>Rosaceae</taxon>
        <taxon>Amygdaloideae</taxon>
        <taxon>Amygdaleae</taxon>
        <taxon>Prunus</taxon>
    </lineage>
</organism>
<gene>
    <name evidence="1" type="ORF">Pyn_18329</name>
</gene>
<dbReference type="OrthoDB" id="1363133at2759"/>
<sequence length="83" mass="9549">MRTRSSIWRVGSKKRKLRLSLIRNSKDAKSSIERKLMQLQKLIPGCIINISNPETTFQEIANYVFLLEAKVNILRLLATSYGV</sequence>
<evidence type="ECO:0000313" key="1">
    <source>
        <dbReference type="EMBL" id="PQP96154.1"/>
    </source>
</evidence>
<dbReference type="Proteomes" id="UP000250321">
    <property type="component" value="Unassembled WGS sequence"/>
</dbReference>
<evidence type="ECO:0000313" key="2">
    <source>
        <dbReference type="Proteomes" id="UP000250321"/>
    </source>
</evidence>
<dbReference type="CDD" id="cd11444">
    <property type="entry name" value="bHLH_AtIBH1_like"/>
    <property type="match status" value="1"/>
</dbReference>
<name>A0A314XNJ0_PRUYE</name>
<dbReference type="GO" id="GO:0006355">
    <property type="term" value="P:regulation of DNA-templated transcription"/>
    <property type="evidence" value="ECO:0007669"/>
    <property type="project" value="InterPro"/>
</dbReference>